<sequence length="266" mass="30141">MTFMYSRILIVLVALAAQATSAAEPEAPLRLLTEHSPPGQYLDDNGQLSGVSVELLKLIQQRLAEPATMELMPWGRALSIARSDNNTGLFETVRTAERENWFKWVGPLLHYNISLYGIKQHLGNDAAEIELPGKLIACSYRNTVTAEDIKRFGFTEHRNLVLTRRTGECLDLLILGRIHLMSITEYNLANYAAQVQAAGLELVPVRYLTERKRYLAFSPDVADSRVARWQKALEQSYRDGTMRSLYQPVYADVIIQRLEQFAAQQQ</sequence>
<evidence type="ECO:0000259" key="2">
    <source>
        <dbReference type="Pfam" id="PF00497"/>
    </source>
</evidence>
<dbReference type="InterPro" id="IPR001638">
    <property type="entry name" value="Solute-binding_3/MltF_N"/>
</dbReference>
<accession>A0ABU8CB86</accession>
<gene>
    <name evidence="3" type="ORF">MN202_18535</name>
</gene>
<dbReference type="PANTHER" id="PTHR38834:SF3">
    <property type="entry name" value="SOLUTE-BINDING PROTEIN FAMILY 3_N-TERMINAL DOMAIN-CONTAINING PROTEIN"/>
    <property type="match status" value="1"/>
</dbReference>
<dbReference type="Pfam" id="PF00497">
    <property type="entry name" value="SBP_bac_3"/>
    <property type="match status" value="1"/>
</dbReference>
<reference evidence="3 4" key="1">
    <citation type="journal article" date="2023" name="Ecotoxicol. Environ. Saf.">
        <title>Mercury remediation potential of mercury-resistant strain Rheinheimera metallidurans sp. nov. isolated from a municipal waste dumping site.</title>
        <authorList>
            <person name="Yadav V."/>
            <person name="Manjhi A."/>
            <person name="Vadakedath N."/>
        </authorList>
    </citation>
    <scope>NUCLEOTIDE SEQUENCE [LARGE SCALE GENOMIC DNA]</scope>
    <source>
        <strain evidence="3 4">E-49</strain>
    </source>
</reference>
<dbReference type="EMBL" id="JALAAR010000022">
    <property type="protein sequence ID" value="MEH8019240.1"/>
    <property type="molecule type" value="Genomic_DNA"/>
</dbReference>
<evidence type="ECO:0000256" key="1">
    <source>
        <dbReference type="SAM" id="SignalP"/>
    </source>
</evidence>
<dbReference type="RefSeq" id="WP_335737638.1">
    <property type="nucleotide sequence ID" value="NZ_JALAAR010000022.1"/>
</dbReference>
<protein>
    <submittedName>
        <fullName evidence="3">Transporter substrate-binding domain-containing protein</fullName>
    </submittedName>
</protein>
<dbReference type="PANTHER" id="PTHR38834">
    <property type="entry name" value="PERIPLASMIC SUBSTRATE BINDING PROTEIN FAMILY 3"/>
    <property type="match status" value="1"/>
</dbReference>
<feature type="chain" id="PRO_5047220954" evidence="1">
    <location>
        <begin position="23"/>
        <end position="266"/>
    </location>
</feature>
<name>A0ABU8CB86_9GAMM</name>
<feature type="signal peptide" evidence="1">
    <location>
        <begin position="1"/>
        <end position="22"/>
    </location>
</feature>
<feature type="domain" description="Solute-binding protein family 3/N-terminal" evidence="2">
    <location>
        <begin position="33"/>
        <end position="247"/>
    </location>
</feature>
<dbReference type="SUPFAM" id="SSF53850">
    <property type="entry name" value="Periplasmic binding protein-like II"/>
    <property type="match status" value="1"/>
</dbReference>
<proteinExistence type="predicted"/>
<evidence type="ECO:0000313" key="4">
    <source>
        <dbReference type="Proteomes" id="UP001375382"/>
    </source>
</evidence>
<dbReference type="Gene3D" id="3.40.190.10">
    <property type="entry name" value="Periplasmic binding protein-like II"/>
    <property type="match status" value="2"/>
</dbReference>
<keyword evidence="1" id="KW-0732">Signal</keyword>
<keyword evidence="4" id="KW-1185">Reference proteome</keyword>
<organism evidence="3 4">
    <name type="scientific">Rheinheimera muenzenbergensis</name>
    <dbReference type="NCBI Taxonomy" id="1193628"/>
    <lineage>
        <taxon>Bacteria</taxon>
        <taxon>Pseudomonadati</taxon>
        <taxon>Pseudomonadota</taxon>
        <taxon>Gammaproteobacteria</taxon>
        <taxon>Chromatiales</taxon>
        <taxon>Chromatiaceae</taxon>
        <taxon>Rheinheimera</taxon>
    </lineage>
</organism>
<dbReference type="Proteomes" id="UP001375382">
    <property type="component" value="Unassembled WGS sequence"/>
</dbReference>
<evidence type="ECO:0000313" key="3">
    <source>
        <dbReference type="EMBL" id="MEH8019240.1"/>
    </source>
</evidence>
<comment type="caution">
    <text evidence="3">The sequence shown here is derived from an EMBL/GenBank/DDBJ whole genome shotgun (WGS) entry which is preliminary data.</text>
</comment>